<dbReference type="AlphaFoldDB" id="A0ABD1IF31"/>
<dbReference type="InterPro" id="IPR016461">
    <property type="entry name" value="COMT-like"/>
</dbReference>
<dbReference type="Proteomes" id="UP001567538">
    <property type="component" value="Unassembled WGS sequence"/>
</dbReference>
<evidence type="ECO:0000256" key="5">
    <source>
        <dbReference type="ARBA" id="ARBA00034481"/>
    </source>
</evidence>
<dbReference type="SUPFAM" id="SSF53335">
    <property type="entry name" value="S-adenosyl-L-methionine-dependent methyltransferases"/>
    <property type="match status" value="1"/>
</dbReference>
<accession>A0ABD1IF31</accession>
<feature type="domain" description="O-methyltransferase C-terminal" evidence="7">
    <location>
        <begin position="129"/>
        <end position="340"/>
    </location>
</feature>
<evidence type="ECO:0000256" key="6">
    <source>
        <dbReference type="PIRSR" id="PIRSR005739-1"/>
    </source>
</evidence>
<dbReference type="CDD" id="cd02440">
    <property type="entry name" value="AdoMet_MTases"/>
    <property type="match status" value="1"/>
</dbReference>
<dbReference type="Gene3D" id="3.40.50.150">
    <property type="entry name" value="Vaccinia Virus protein VP39"/>
    <property type="match status" value="1"/>
</dbReference>
<dbReference type="Pfam" id="PF08100">
    <property type="entry name" value="Dimerisation"/>
    <property type="match status" value="1"/>
</dbReference>
<dbReference type="GO" id="GO:0102303">
    <property type="term" value="F:resveratrol 3,5-O-dimethyltransferase activity"/>
    <property type="evidence" value="ECO:0007669"/>
    <property type="project" value="UniProtKB-EC"/>
</dbReference>
<evidence type="ECO:0000256" key="3">
    <source>
        <dbReference type="ARBA" id="ARBA00022691"/>
    </source>
</evidence>
<dbReference type="Pfam" id="PF00891">
    <property type="entry name" value="Methyltransf_2"/>
    <property type="match status" value="1"/>
</dbReference>
<evidence type="ECO:0000256" key="2">
    <source>
        <dbReference type="ARBA" id="ARBA00022679"/>
    </source>
</evidence>
<dbReference type="FunFam" id="3.40.50.150:FF:000057">
    <property type="entry name" value="O-methyltransferase ZRP4"/>
    <property type="match status" value="1"/>
</dbReference>
<keyword evidence="10" id="KW-1185">Reference proteome</keyword>
<dbReference type="InterPro" id="IPR029063">
    <property type="entry name" value="SAM-dependent_MTases_sf"/>
</dbReference>
<protein>
    <submittedName>
        <fullName evidence="9">Flavonoid 8-O-methyltransferase 1</fullName>
        <ecNumber evidence="9">2.1.1.240</ecNumber>
    </submittedName>
</protein>
<dbReference type="GO" id="GO:0032259">
    <property type="term" value="P:methylation"/>
    <property type="evidence" value="ECO:0007669"/>
    <property type="project" value="UniProtKB-KW"/>
</dbReference>
<dbReference type="EC" id="2.1.1.240" evidence="9"/>
<dbReference type="InterPro" id="IPR036388">
    <property type="entry name" value="WH-like_DNA-bd_sf"/>
</dbReference>
<dbReference type="GO" id="GO:0008757">
    <property type="term" value="F:S-adenosylmethionine-dependent methyltransferase activity"/>
    <property type="evidence" value="ECO:0007669"/>
    <property type="project" value="UniProtKB-ARBA"/>
</dbReference>
<evidence type="ECO:0000259" key="8">
    <source>
        <dbReference type="Pfam" id="PF08100"/>
    </source>
</evidence>
<comment type="pathway">
    <text evidence="4">Flavonoid metabolism.</text>
</comment>
<keyword evidence="3" id="KW-0949">S-adenosyl-L-methionine</keyword>
<organism evidence="9 10">
    <name type="scientific">Salvia divinorum</name>
    <name type="common">Maria pastora</name>
    <name type="synonym">Diviner's sage</name>
    <dbReference type="NCBI Taxonomy" id="28513"/>
    <lineage>
        <taxon>Eukaryota</taxon>
        <taxon>Viridiplantae</taxon>
        <taxon>Streptophyta</taxon>
        <taxon>Embryophyta</taxon>
        <taxon>Tracheophyta</taxon>
        <taxon>Spermatophyta</taxon>
        <taxon>Magnoliopsida</taxon>
        <taxon>eudicotyledons</taxon>
        <taxon>Gunneridae</taxon>
        <taxon>Pentapetalae</taxon>
        <taxon>asterids</taxon>
        <taxon>lamiids</taxon>
        <taxon>Lamiales</taxon>
        <taxon>Lamiaceae</taxon>
        <taxon>Nepetoideae</taxon>
        <taxon>Mentheae</taxon>
        <taxon>Salviinae</taxon>
        <taxon>Salvia</taxon>
        <taxon>Salvia subgen. Calosphace</taxon>
    </lineage>
</organism>
<dbReference type="Gene3D" id="1.10.10.10">
    <property type="entry name" value="Winged helix-like DNA-binding domain superfamily/Winged helix DNA-binding domain"/>
    <property type="match status" value="1"/>
</dbReference>
<name>A0ABD1IF31_SALDI</name>
<feature type="active site" description="Proton acceptor" evidence="6">
    <location>
        <position position="261"/>
    </location>
</feature>
<dbReference type="InterPro" id="IPR012967">
    <property type="entry name" value="COMT_dimerisation"/>
</dbReference>
<feature type="domain" description="O-methyltransferase dimerisation" evidence="8">
    <location>
        <begin position="21"/>
        <end position="107"/>
    </location>
</feature>
<sequence>MALPNAVDSSQELLNAQSHVWNLTFSFINSMCLKSALQLGIPDAIHKHNNPITLSELADALSITKSKSHALFRLMRVLVHSKIFDKVKTGEEEEAYVLTGTSRLLLRDEPLSFSPFTLSMVDPVVVDTFHHVTEWFRDESSPTPFFLKNGATAWEFAEKDRNWNQLFNGGMASDARFLGGVLVEKCKHVFEGLKTVVDVAGGTGAVAKAVSDAFPGLKCVVLDLPHVVAGLQGSENLRFVSGDMFHSIPPADAVILKWILHDWSDEDCIKILKNCKEAIVASKENGGKVIIVDMVVDFEKQEEKAVETQLFFDVLMMVGLTGKERTEKEWAKLFHDSGFQNYKITPILGLRSVIELFP</sequence>
<dbReference type="SUPFAM" id="SSF46785">
    <property type="entry name" value="Winged helix' DNA-binding domain"/>
    <property type="match status" value="1"/>
</dbReference>
<reference evidence="9 10" key="1">
    <citation type="submission" date="2024-06" db="EMBL/GenBank/DDBJ databases">
        <title>A chromosome level genome sequence of Diviner's sage (Salvia divinorum).</title>
        <authorList>
            <person name="Ford S.A."/>
            <person name="Ro D.-K."/>
            <person name="Ness R.W."/>
            <person name="Phillips M.A."/>
        </authorList>
    </citation>
    <scope>NUCLEOTIDE SEQUENCE [LARGE SCALE GENOMIC DNA]</scope>
    <source>
        <strain evidence="9">SAF-2024a</strain>
        <tissue evidence="9">Leaf</tissue>
    </source>
</reference>
<dbReference type="FunFam" id="1.10.10.10:FF:000213">
    <property type="entry name" value="Coniferyl alcohol 9-O-methyltransferase"/>
    <property type="match status" value="1"/>
</dbReference>
<evidence type="ECO:0000313" key="9">
    <source>
        <dbReference type="EMBL" id="KAL1567322.1"/>
    </source>
</evidence>
<dbReference type="EMBL" id="JBEAFC010000002">
    <property type="protein sequence ID" value="KAL1567322.1"/>
    <property type="molecule type" value="Genomic_DNA"/>
</dbReference>
<evidence type="ECO:0000256" key="4">
    <source>
        <dbReference type="ARBA" id="ARBA00034479"/>
    </source>
</evidence>
<dbReference type="PROSITE" id="PS51683">
    <property type="entry name" value="SAM_OMT_II"/>
    <property type="match status" value="1"/>
</dbReference>
<dbReference type="PANTHER" id="PTHR11746">
    <property type="entry name" value="O-METHYLTRANSFERASE"/>
    <property type="match status" value="1"/>
</dbReference>
<comment type="caution">
    <text evidence="9">The sequence shown here is derived from an EMBL/GenBank/DDBJ whole genome shotgun (WGS) entry which is preliminary data.</text>
</comment>
<keyword evidence="1 9" id="KW-0489">Methyltransferase</keyword>
<dbReference type="InterPro" id="IPR036390">
    <property type="entry name" value="WH_DNA-bd_sf"/>
</dbReference>
<keyword evidence="2 9" id="KW-0808">Transferase</keyword>
<evidence type="ECO:0000256" key="1">
    <source>
        <dbReference type="ARBA" id="ARBA00022603"/>
    </source>
</evidence>
<dbReference type="InterPro" id="IPR001077">
    <property type="entry name" value="COMT_C"/>
</dbReference>
<evidence type="ECO:0000259" key="7">
    <source>
        <dbReference type="Pfam" id="PF00891"/>
    </source>
</evidence>
<evidence type="ECO:0000313" key="10">
    <source>
        <dbReference type="Proteomes" id="UP001567538"/>
    </source>
</evidence>
<comment type="similarity">
    <text evidence="5">Belongs to the class I-like SAM-binding methyltransferase superfamily. Cation-independent O-methyltransferase family. COMT subfamily.</text>
</comment>
<dbReference type="PIRSF" id="PIRSF005739">
    <property type="entry name" value="O-mtase"/>
    <property type="match status" value="1"/>
</dbReference>
<gene>
    <name evidence="9" type="primary">F8OMT1</name>
    <name evidence="9" type="ORF">AAHA92_02812</name>
</gene>
<proteinExistence type="inferred from homology"/>